<dbReference type="PANTHER" id="PTHR45700:SF2">
    <property type="entry name" value="UBIQUITIN-PROTEIN LIGASE E3C"/>
    <property type="match status" value="1"/>
</dbReference>
<dbReference type="GO" id="GO:0000209">
    <property type="term" value="P:protein polyubiquitination"/>
    <property type="evidence" value="ECO:0007669"/>
    <property type="project" value="InterPro"/>
</dbReference>
<dbReference type="SMART" id="SM00119">
    <property type="entry name" value="HECTc"/>
    <property type="match status" value="1"/>
</dbReference>
<gene>
    <name evidence="9" type="ORF">UBRO2_04843</name>
    <name evidence="8" type="ORF">UBRO_00657</name>
</gene>
<dbReference type="GO" id="GO:0006511">
    <property type="term" value="P:ubiquitin-dependent protein catabolic process"/>
    <property type="evidence" value="ECO:0007669"/>
    <property type="project" value="TreeGrafter"/>
</dbReference>
<evidence type="ECO:0000313" key="9">
    <source>
        <dbReference type="EMBL" id="SYW82721.1"/>
    </source>
</evidence>
<organism evidence="8 10">
    <name type="scientific">Ustilago bromivora</name>
    <dbReference type="NCBI Taxonomy" id="307758"/>
    <lineage>
        <taxon>Eukaryota</taxon>
        <taxon>Fungi</taxon>
        <taxon>Dikarya</taxon>
        <taxon>Basidiomycota</taxon>
        <taxon>Ustilaginomycotina</taxon>
        <taxon>Ustilaginomycetes</taxon>
        <taxon>Ustilaginales</taxon>
        <taxon>Ustilaginaceae</taxon>
        <taxon>Ustilago</taxon>
    </lineage>
</organism>
<dbReference type="InterPro" id="IPR035983">
    <property type="entry name" value="Hect_E3_ubiquitin_ligase"/>
</dbReference>
<dbReference type="AlphaFoldDB" id="A0A1K0H6E2"/>
<evidence type="ECO:0000313" key="8">
    <source>
        <dbReference type="EMBL" id="SAM69356.1"/>
    </source>
</evidence>
<dbReference type="EMBL" id="LT558118">
    <property type="protein sequence ID" value="SAM69356.1"/>
    <property type="molecule type" value="Genomic_DNA"/>
</dbReference>
<feature type="compositionally biased region" description="Acidic residues" evidence="6">
    <location>
        <begin position="730"/>
        <end position="743"/>
    </location>
</feature>
<evidence type="ECO:0000256" key="2">
    <source>
        <dbReference type="ARBA" id="ARBA00012485"/>
    </source>
</evidence>
<dbReference type="Gene3D" id="3.90.1750.10">
    <property type="entry name" value="Hect, E3 ligase catalytic domains"/>
    <property type="match status" value="1"/>
</dbReference>
<dbReference type="SUPFAM" id="SSF56204">
    <property type="entry name" value="Hect, E3 ligase catalytic domain"/>
    <property type="match status" value="1"/>
</dbReference>
<evidence type="ECO:0000256" key="5">
    <source>
        <dbReference type="PROSITE-ProRule" id="PRU00104"/>
    </source>
</evidence>
<dbReference type="Proteomes" id="UP000658997">
    <property type="component" value="Unassembled WGS sequence"/>
</dbReference>
<keyword evidence="11" id="KW-1185">Reference proteome</keyword>
<evidence type="ECO:0000256" key="4">
    <source>
        <dbReference type="ARBA" id="ARBA00022786"/>
    </source>
</evidence>
<keyword evidence="4 5" id="KW-0833">Ubl conjugation pathway</keyword>
<name>A0A1K0H6E2_9BASI</name>
<dbReference type="InterPro" id="IPR044611">
    <property type="entry name" value="E3A/B/C-like"/>
</dbReference>
<reference evidence="9" key="3">
    <citation type="submission" date="2018-08" db="EMBL/GenBank/DDBJ databases">
        <authorList>
            <person name="Guldener U."/>
        </authorList>
    </citation>
    <scope>NUCLEOTIDE SEQUENCE</scope>
    <source>
        <strain evidence="9">UB2</strain>
    </source>
</reference>
<dbReference type="GO" id="GO:0016874">
    <property type="term" value="F:ligase activity"/>
    <property type="evidence" value="ECO:0007669"/>
    <property type="project" value="UniProtKB-KW"/>
</dbReference>
<dbReference type="Gene3D" id="3.30.2160.10">
    <property type="entry name" value="Hect, E3 ligase catalytic domain"/>
    <property type="match status" value="1"/>
</dbReference>
<evidence type="ECO:0000256" key="3">
    <source>
        <dbReference type="ARBA" id="ARBA00022679"/>
    </source>
</evidence>
<dbReference type="FunFam" id="3.30.2160.10:FF:000002">
    <property type="entry name" value="Putative Ubiquitin-protein ligase E3C"/>
    <property type="match status" value="1"/>
</dbReference>
<protein>
    <recommendedName>
        <fullName evidence="2">HECT-type E3 ubiquitin transferase</fullName>
        <ecNumber evidence="2">2.3.2.26</ecNumber>
    </recommendedName>
</protein>
<feature type="active site" description="Glycyl thioester intermediate" evidence="5">
    <location>
        <position position="1192"/>
    </location>
</feature>
<feature type="region of interest" description="Disordered" evidence="6">
    <location>
        <begin position="730"/>
        <end position="754"/>
    </location>
</feature>
<evidence type="ECO:0000256" key="1">
    <source>
        <dbReference type="ARBA" id="ARBA00000885"/>
    </source>
</evidence>
<dbReference type="GO" id="GO:0061630">
    <property type="term" value="F:ubiquitin protein ligase activity"/>
    <property type="evidence" value="ECO:0007669"/>
    <property type="project" value="UniProtKB-EC"/>
</dbReference>
<reference evidence="8" key="1">
    <citation type="submission" date="2016-04" db="EMBL/GenBank/DDBJ databases">
        <authorList>
            <person name="Evans L.H."/>
            <person name="Alamgir A."/>
            <person name="Owens N."/>
            <person name="Weber N.D."/>
            <person name="Virtaneva K."/>
            <person name="Barbian K."/>
            <person name="Babar A."/>
            <person name="Rosenke K."/>
        </authorList>
    </citation>
    <scope>NUCLEOTIDE SEQUENCE</scope>
    <source>
        <strain evidence="8">UB2112</strain>
    </source>
</reference>
<dbReference type="CDD" id="cd00078">
    <property type="entry name" value="HECTc"/>
    <property type="match status" value="1"/>
</dbReference>
<reference evidence="10" key="2">
    <citation type="submission" date="2016-04" db="EMBL/GenBank/DDBJ databases">
        <authorList>
            <person name="Guldener U."/>
            <person name="Guldener U."/>
        </authorList>
    </citation>
    <scope>NUCLEOTIDE SEQUENCE [LARGE SCALE GENOMIC DNA]</scope>
    <source>
        <strain evidence="10">UB2112</strain>
    </source>
</reference>
<feature type="region of interest" description="Disordered" evidence="6">
    <location>
        <begin position="1"/>
        <end position="31"/>
    </location>
</feature>
<dbReference type="Pfam" id="PF00632">
    <property type="entry name" value="HECT"/>
    <property type="match status" value="1"/>
</dbReference>
<evidence type="ECO:0000256" key="6">
    <source>
        <dbReference type="SAM" id="MobiDB-lite"/>
    </source>
</evidence>
<dbReference type="FunFam" id="3.30.2410.10:FF:000011">
    <property type="entry name" value="Putative Ubiquitin-protein ligase E3C"/>
    <property type="match status" value="1"/>
</dbReference>
<evidence type="ECO:0000313" key="11">
    <source>
        <dbReference type="Proteomes" id="UP000658997"/>
    </source>
</evidence>
<accession>A0A1K0H6E2</accession>
<feature type="domain" description="HECT" evidence="7">
    <location>
        <begin position="886"/>
        <end position="1224"/>
    </location>
</feature>
<dbReference type="OrthoDB" id="8068875at2759"/>
<dbReference type="PANTHER" id="PTHR45700">
    <property type="entry name" value="UBIQUITIN-PROTEIN LIGASE E3C"/>
    <property type="match status" value="1"/>
</dbReference>
<dbReference type="InterPro" id="IPR000569">
    <property type="entry name" value="HECT_dom"/>
</dbReference>
<dbReference type="Gene3D" id="3.30.2410.10">
    <property type="entry name" value="Hect, E3 ligase catalytic domain"/>
    <property type="match status" value="1"/>
</dbReference>
<dbReference type="Proteomes" id="UP000179920">
    <property type="component" value="Chromosome II"/>
</dbReference>
<dbReference type="EC" id="2.3.2.26" evidence="2"/>
<dbReference type="EMBL" id="ULHB01000125">
    <property type="protein sequence ID" value="SYW82721.1"/>
    <property type="molecule type" value="Genomic_DNA"/>
</dbReference>
<evidence type="ECO:0000259" key="7">
    <source>
        <dbReference type="PROSITE" id="PS50237"/>
    </source>
</evidence>
<keyword evidence="8" id="KW-0436">Ligase</keyword>
<evidence type="ECO:0000313" key="10">
    <source>
        <dbReference type="Proteomes" id="UP000179920"/>
    </source>
</evidence>
<comment type="catalytic activity">
    <reaction evidence="1">
        <text>S-ubiquitinyl-[E2 ubiquitin-conjugating enzyme]-L-cysteine + [acceptor protein]-L-lysine = [E2 ubiquitin-conjugating enzyme]-L-cysteine + N(6)-ubiquitinyl-[acceptor protein]-L-lysine.</text>
        <dbReference type="EC" id="2.3.2.26"/>
    </reaction>
</comment>
<proteinExistence type="predicted"/>
<keyword evidence="3" id="KW-0808">Transferase</keyword>
<dbReference type="PROSITE" id="PS50237">
    <property type="entry name" value="HECT"/>
    <property type="match status" value="1"/>
</dbReference>
<sequence length="1224" mass="136384">MSFHFTGAGRTRAPVTLGGTSTVSADPAGSARAQRLEREQQRRKQVASVRIQSQARRILQSRQVRAQWQAQSKQLLDQVEANVATGSANAPLDDLILATRALLASLGPATRTLDKSDVQLYLRWIKLVSQTIGQFQLVFLPFKHGAQEFVGRWLSLLRLACKHSLRFLASASASRASQPSPASSQSTLDLEILSFLGLLTGVDACSPANSISLHGKDHTLASSLLALLLDFGLHRTLRDHILSFTIQQKAAAPSLAPALSLSLAPLHTFKSAAPPTSSKATMAVKGASMNDAIDIDVHMDDSEGPGSIRDKAIHCFAVEVMTIPALRKRLPISSVTELAKELPFNEVLEWITSYKPQHANVPRVERSQLAWTGTNEAEKALSQPYLLSNLLAFGSQRVAFFKDGASLAKYLTALTNAQDWLDGSVFDPATAKPGAVALNGALSKLSATKGAIPEAAETYERLHILVSDKHLATILALSNRYPTSTRGPLFAFICATLSAWPLDMRDQALDRLLYSSGADLQVQAAARTQQAERPVGPIGTALVREFWRGYVRGSGLARALASAHDNIRAKEILSTLSDKGTIQDWPALILVLEMLSKVLLTLGDDEFYSTFDESRNGRGGHNRGWLSRDEILSISGLLRNVAFAMYWFEGKAPLTNLNNDESEDANERQRTPRVPGMRMTLLSLRTLVTKLLKQLHSRDSRHRFAPADHWLMVSHLDLNDFMRTVVLEEEQLSSEQQQEEQPEPIEQSAPNLVPTRPYNRVEVAMDRLQQQALAIERGEMEFDENLEYVPVQPQPLARLQQLRNQGGTRGRHLTALNLAFLSPRLGILNNVPFMIPFDVRVQIFRQFVNIDAVKNGIYRDRWQPRRAVRIRREHVAQDGFVNLAPLGAEIKKPLEIQFIDKFGQVEAGIDGGGLFKEFLTALVREAFDTNRGLWRATDAQELYPNPHTYATSGDQLEWYTFLGRVIGKALYEGILVDAKFAGFFLSKMLGKQSYLDDLGSIDSLDKELYKGLISLKNYQGNVEDLSLNFTVTDEEFGVSMTRELIPGGANIPVTNLNRMEYIYRISHYRLSTQIQHQCNAFFTGLADIINPRWLRNFNREELSVLISGTDEPVDIEDLRKHTVLGGYHEQDLTVQHFWKVLEDFDQPMRKAFLKFVTSSPNPPLLGFSQLNPLFAIRKAGDDTSRLPTASTCVNMLKLPDYADEKTCREKLRYAIQSEAGFDLS</sequence>